<feature type="compositionally biased region" description="Polar residues" evidence="2">
    <location>
        <begin position="545"/>
        <end position="559"/>
    </location>
</feature>
<feature type="compositionally biased region" description="Low complexity" evidence="2">
    <location>
        <begin position="1"/>
        <end position="23"/>
    </location>
</feature>
<dbReference type="AlphaFoldDB" id="A0A7S3B132"/>
<dbReference type="EMBL" id="HBHX01040306">
    <property type="protein sequence ID" value="CAE0121663.1"/>
    <property type="molecule type" value="Transcribed_RNA"/>
</dbReference>
<evidence type="ECO:0000256" key="2">
    <source>
        <dbReference type="SAM" id="MobiDB-lite"/>
    </source>
</evidence>
<reference evidence="3" key="1">
    <citation type="submission" date="2021-01" db="EMBL/GenBank/DDBJ databases">
        <authorList>
            <person name="Corre E."/>
            <person name="Pelletier E."/>
            <person name="Niang G."/>
            <person name="Scheremetjew M."/>
            <person name="Finn R."/>
            <person name="Kale V."/>
            <person name="Holt S."/>
            <person name="Cochrane G."/>
            <person name="Meng A."/>
            <person name="Brown T."/>
            <person name="Cohen L."/>
        </authorList>
    </citation>
    <scope>NUCLEOTIDE SEQUENCE</scope>
    <source>
        <strain evidence="3">CCMP281</strain>
    </source>
</reference>
<gene>
    <name evidence="3" type="ORF">HERI1096_LOCUS22364</name>
</gene>
<evidence type="ECO:0000256" key="1">
    <source>
        <dbReference type="SAM" id="Coils"/>
    </source>
</evidence>
<feature type="region of interest" description="Disordered" evidence="2">
    <location>
        <begin position="136"/>
        <end position="158"/>
    </location>
</feature>
<sequence length="559" mass="60448">MAAKRAAEAPTPAPEAPASAPEALQPTGGVEATEVQSAGVPAPAADAPSAGAPAPAAGEDGLLDGVVKNVREGIIGMQDLFGGPDLMAEIKDEEQQAASAQVQSAQAELDMLSTTLASNALDTGIRNSFRADEAETGSALFSEEDVEKEEQQSKAEEQEFVGHLVENIIAEDLQKEARRSRAEEQDFVGSLVEDIVQKEVRKSVVGAAPELDVDLLTDRSTFSTLDSPGKRAKNRKSVVSRMMGGSPLRLTLGKKVKRSAEEQRKLEQQIMDDEDEMIALIEEERASYRKVEEAQTAARKAEAAADEARKKSKALKLQLLNVREAQEAAAKKQQDLDVMKRRKDDLERYLANPPGFLDIEVAKAKRILDKKRSALSKQVDSFNSAIEQPNGVCSKAGVGAALQLVQLATTGVIDSTKFNWLQLRRSMLPATTELERLAKLMNRSWKRSAAGVWADEKVEKCLAPLRDQVRSSTEVLNEKLVQPTQVLYTTTIKPATKKAHVEALVVAEVVATDMAPKVVQAYGTAAPKVQSIWEKCMPKAKTNGEESNAGTSSLESLEA</sequence>
<accession>A0A7S3B132</accession>
<protein>
    <submittedName>
        <fullName evidence="3">Uncharacterized protein</fullName>
    </submittedName>
</protein>
<feature type="region of interest" description="Disordered" evidence="2">
    <location>
        <begin position="540"/>
        <end position="559"/>
    </location>
</feature>
<feature type="region of interest" description="Disordered" evidence="2">
    <location>
        <begin position="1"/>
        <end position="58"/>
    </location>
</feature>
<name>A0A7S3B132_9EUKA</name>
<organism evidence="3">
    <name type="scientific">Haptolina ericina</name>
    <dbReference type="NCBI Taxonomy" id="156174"/>
    <lineage>
        <taxon>Eukaryota</taxon>
        <taxon>Haptista</taxon>
        <taxon>Haptophyta</taxon>
        <taxon>Prymnesiophyceae</taxon>
        <taxon>Prymnesiales</taxon>
        <taxon>Prymnesiaceae</taxon>
        <taxon>Haptolina</taxon>
    </lineage>
</organism>
<feature type="coiled-coil region" evidence="1">
    <location>
        <begin position="256"/>
        <end position="349"/>
    </location>
</feature>
<proteinExistence type="predicted"/>
<keyword evidence="1" id="KW-0175">Coiled coil</keyword>
<evidence type="ECO:0000313" key="3">
    <source>
        <dbReference type="EMBL" id="CAE0121663.1"/>
    </source>
</evidence>
<feature type="compositionally biased region" description="Low complexity" evidence="2">
    <location>
        <begin position="38"/>
        <end position="58"/>
    </location>
</feature>